<dbReference type="VEuPathDB" id="VectorBase:GBRI021346"/>
<name>A0A1A9WIU1_9MUSC</name>
<dbReference type="Pfam" id="PF00106">
    <property type="entry name" value="adh_short"/>
    <property type="match status" value="1"/>
</dbReference>
<dbReference type="Proteomes" id="UP000091820">
    <property type="component" value="Unassembled WGS sequence"/>
</dbReference>
<dbReference type="GO" id="GO:0016491">
    <property type="term" value="F:oxidoreductase activity"/>
    <property type="evidence" value="ECO:0007669"/>
    <property type="project" value="UniProtKB-KW"/>
</dbReference>
<dbReference type="STRING" id="37001.A0A1A9WIU1"/>
<keyword evidence="3" id="KW-1133">Transmembrane helix</keyword>
<dbReference type="PRINTS" id="PR00081">
    <property type="entry name" value="GDHRDH"/>
</dbReference>
<dbReference type="InterPro" id="IPR002347">
    <property type="entry name" value="SDR_fam"/>
</dbReference>
<dbReference type="AlphaFoldDB" id="A0A1A9WIU1"/>
<accession>A0A1A9WIU1</accession>
<proteinExistence type="inferred from homology"/>
<evidence type="ECO:0000313" key="4">
    <source>
        <dbReference type="EnsemblMetazoa" id="GBRI021346-PA"/>
    </source>
</evidence>
<dbReference type="PRINTS" id="PR00080">
    <property type="entry name" value="SDRFAMILY"/>
</dbReference>
<keyword evidence="3" id="KW-0812">Transmembrane</keyword>
<keyword evidence="1" id="KW-0560">Oxidoreductase</keyword>
<evidence type="ECO:0000313" key="5">
    <source>
        <dbReference type="Proteomes" id="UP000091820"/>
    </source>
</evidence>
<dbReference type="InterPro" id="IPR036291">
    <property type="entry name" value="NAD(P)-bd_dom_sf"/>
</dbReference>
<dbReference type="Gene3D" id="3.40.50.720">
    <property type="entry name" value="NAD(P)-binding Rossmann-like Domain"/>
    <property type="match status" value="1"/>
</dbReference>
<feature type="transmembrane region" description="Helical" evidence="3">
    <location>
        <begin position="21"/>
        <end position="40"/>
    </location>
</feature>
<evidence type="ECO:0000256" key="2">
    <source>
        <dbReference type="RuleBase" id="RU000363"/>
    </source>
</evidence>
<dbReference type="EnsemblMetazoa" id="GBRI021346-RA">
    <property type="protein sequence ID" value="GBRI021346-PA"/>
    <property type="gene ID" value="GBRI021346"/>
</dbReference>
<reference evidence="5" key="1">
    <citation type="submission" date="2014-03" db="EMBL/GenBank/DDBJ databases">
        <authorList>
            <person name="Aksoy S."/>
            <person name="Warren W."/>
            <person name="Wilson R.K."/>
        </authorList>
    </citation>
    <scope>NUCLEOTIDE SEQUENCE [LARGE SCALE GENOMIC DNA]</scope>
    <source>
        <strain evidence="5">IAEA</strain>
    </source>
</reference>
<reference evidence="4" key="2">
    <citation type="submission" date="2020-05" db="UniProtKB">
        <authorList>
            <consortium name="EnsemblMetazoa"/>
        </authorList>
    </citation>
    <scope>IDENTIFICATION</scope>
    <source>
        <strain evidence="4">IAEA</strain>
    </source>
</reference>
<comment type="similarity">
    <text evidence="2">Belongs to the short-chain dehydrogenases/reductases (SDR) family.</text>
</comment>
<organism evidence="4 5">
    <name type="scientific">Glossina brevipalpis</name>
    <dbReference type="NCBI Taxonomy" id="37001"/>
    <lineage>
        <taxon>Eukaryota</taxon>
        <taxon>Metazoa</taxon>
        <taxon>Ecdysozoa</taxon>
        <taxon>Arthropoda</taxon>
        <taxon>Hexapoda</taxon>
        <taxon>Insecta</taxon>
        <taxon>Pterygota</taxon>
        <taxon>Neoptera</taxon>
        <taxon>Endopterygota</taxon>
        <taxon>Diptera</taxon>
        <taxon>Brachycera</taxon>
        <taxon>Muscomorpha</taxon>
        <taxon>Hippoboscoidea</taxon>
        <taxon>Glossinidae</taxon>
        <taxon>Glossina</taxon>
    </lineage>
</organism>
<dbReference type="PANTHER" id="PTHR43157:SF31">
    <property type="entry name" value="PHOSPHATIDYLINOSITOL-GLYCAN BIOSYNTHESIS CLASS F PROTEIN"/>
    <property type="match status" value="1"/>
</dbReference>
<evidence type="ECO:0000256" key="3">
    <source>
        <dbReference type="SAM" id="Phobius"/>
    </source>
</evidence>
<dbReference type="PANTHER" id="PTHR43157">
    <property type="entry name" value="PHOSPHATIDYLINOSITOL-GLYCAN BIOSYNTHESIS CLASS F PROTEIN-RELATED"/>
    <property type="match status" value="1"/>
</dbReference>
<evidence type="ECO:0000256" key="1">
    <source>
        <dbReference type="ARBA" id="ARBA00023002"/>
    </source>
</evidence>
<keyword evidence="5" id="KW-1185">Reference proteome</keyword>
<dbReference type="SUPFAM" id="SSF51735">
    <property type="entry name" value="NAD(P)-binding Rossmann-fold domains"/>
    <property type="match status" value="1"/>
</dbReference>
<keyword evidence="3" id="KW-0472">Membrane</keyword>
<sequence>MVSRRANLFWCCVIRFKTKMLLTIIIWLIILIVLFCAFWFSKTTRDIPKSWYEWKMELSFQYVGILGLIDDFMYRSSNKVELYTQPDRIAVITGGNRGIGLRIIQKLLNCDMTVIIGVRDPNSAEEAVKSLVDLENIEGKIICEHLDVANMKSVKEFAEKIKAKFSKVDLLINNAGIMFAPYKLTEDEFESHLAVNYLGHFLLQHLLLPELIKAGNKERKARIVNISSCVHLIGRINYEDINAKKYYYPAAAYSQSKLAQILSTRHLQSVLDLQGLPVLVLAVHPGIVNTDLFEYTSTTSVPFIKKLIFKTPEEGSRTPVFAAISPKLEDREGGLYLSNCRKALSINPVALNPKKCEKFFKFSCDLLGIEEFGGKK</sequence>
<protein>
    <submittedName>
        <fullName evidence="4">Uncharacterized protein</fullName>
    </submittedName>
</protein>